<keyword evidence="4 8" id="KW-0479">Metal-binding</keyword>
<dbReference type="Proteomes" id="UP001224890">
    <property type="component" value="Unassembled WGS sequence"/>
</dbReference>
<comment type="similarity">
    <text evidence="2 9">Belongs to the cytochrome P450 family.</text>
</comment>
<dbReference type="CDD" id="cd11058">
    <property type="entry name" value="CYP60B-like"/>
    <property type="match status" value="1"/>
</dbReference>
<dbReference type="Pfam" id="PF00067">
    <property type="entry name" value="p450"/>
    <property type="match status" value="1"/>
</dbReference>
<keyword evidence="10" id="KW-0472">Membrane</keyword>
<evidence type="ECO:0000256" key="6">
    <source>
        <dbReference type="ARBA" id="ARBA00023004"/>
    </source>
</evidence>
<keyword evidence="12" id="KW-1185">Reference proteome</keyword>
<dbReference type="InterPro" id="IPR036396">
    <property type="entry name" value="Cyt_P450_sf"/>
</dbReference>
<dbReference type="PANTHER" id="PTHR24305">
    <property type="entry name" value="CYTOCHROME P450"/>
    <property type="match status" value="1"/>
</dbReference>
<dbReference type="InterPro" id="IPR002401">
    <property type="entry name" value="Cyt_P450_E_grp-I"/>
</dbReference>
<dbReference type="GO" id="GO:0016705">
    <property type="term" value="F:oxidoreductase activity, acting on paired donors, with incorporation or reduction of molecular oxygen"/>
    <property type="evidence" value="ECO:0007669"/>
    <property type="project" value="InterPro"/>
</dbReference>
<dbReference type="EMBL" id="JAHMHR010000036">
    <property type="protein sequence ID" value="KAK1672618.1"/>
    <property type="molecule type" value="Genomic_DNA"/>
</dbReference>
<protein>
    <submittedName>
        <fullName evidence="11">Cytochrome P450</fullName>
    </submittedName>
</protein>
<dbReference type="GO" id="GO:0020037">
    <property type="term" value="F:heme binding"/>
    <property type="evidence" value="ECO:0007669"/>
    <property type="project" value="InterPro"/>
</dbReference>
<dbReference type="RefSeq" id="XP_060426621.1">
    <property type="nucleotide sequence ID" value="XM_060579775.1"/>
</dbReference>
<organism evidence="11 12">
    <name type="scientific">Colletotrichum godetiae</name>
    <dbReference type="NCBI Taxonomy" id="1209918"/>
    <lineage>
        <taxon>Eukaryota</taxon>
        <taxon>Fungi</taxon>
        <taxon>Dikarya</taxon>
        <taxon>Ascomycota</taxon>
        <taxon>Pezizomycotina</taxon>
        <taxon>Sordariomycetes</taxon>
        <taxon>Hypocreomycetidae</taxon>
        <taxon>Glomerellales</taxon>
        <taxon>Glomerellaceae</taxon>
        <taxon>Colletotrichum</taxon>
        <taxon>Colletotrichum acutatum species complex</taxon>
    </lineage>
</organism>
<feature type="binding site" description="axial binding residue" evidence="8">
    <location>
        <position position="446"/>
    </location>
    <ligand>
        <name>heme</name>
        <dbReference type="ChEBI" id="CHEBI:30413"/>
    </ligand>
    <ligandPart>
        <name>Fe</name>
        <dbReference type="ChEBI" id="CHEBI:18248"/>
    </ligandPart>
</feature>
<dbReference type="GO" id="GO:0005506">
    <property type="term" value="F:iron ion binding"/>
    <property type="evidence" value="ECO:0007669"/>
    <property type="project" value="InterPro"/>
</dbReference>
<comment type="cofactor">
    <cofactor evidence="1 8">
        <name>heme</name>
        <dbReference type="ChEBI" id="CHEBI:30413"/>
    </cofactor>
</comment>
<keyword evidence="10" id="KW-1133">Transmembrane helix</keyword>
<dbReference type="SUPFAM" id="SSF48264">
    <property type="entry name" value="Cytochrome P450"/>
    <property type="match status" value="1"/>
</dbReference>
<keyword evidence="7 9" id="KW-0503">Monooxygenase</keyword>
<evidence type="ECO:0000256" key="8">
    <source>
        <dbReference type="PIRSR" id="PIRSR602401-1"/>
    </source>
</evidence>
<dbReference type="GeneID" id="85464301"/>
<gene>
    <name evidence="11" type="ORF">BDP55DRAFT_731133</name>
</gene>
<evidence type="ECO:0000256" key="5">
    <source>
        <dbReference type="ARBA" id="ARBA00023002"/>
    </source>
</evidence>
<dbReference type="InterPro" id="IPR001128">
    <property type="entry name" value="Cyt_P450"/>
</dbReference>
<keyword evidence="10" id="KW-0812">Transmembrane</keyword>
<keyword evidence="3 8" id="KW-0349">Heme</keyword>
<evidence type="ECO:0000256" key="9">
    <source>
        <dbReference type="RuleBase" id="RU000461"/>
    </source>
</evidence>
<dbReference type="Gene3D" id="1.10.630.10">
    <property type="entry name" value="Cytochrome P450"/>
    <property type="match status" value="1"/>
</dbReference>
<dbReference type="PANTHER" id="PTHR24305:SF230">
    <property type="entry name" value="P450, PUTATIVE (EUROFUNG)-RELATED"/>
    <property type="match status" value="1"/>
</dbReference>
<proteinExistence type="inferred from homology"/>
<dbReference type="PROSITE" id="PS00086">
    <property type="entry name" value="CYTOCHROME_P450"/>
    <property type="match status" value="1"/>
</dbReference>
<sequence>MLQFFSLSEARWSLILVLPVAASSFILAYFLGYAAYQLYLNPLRRFPGPKLWSISSIPYVRDFIAGTCHLKILKLHQRYGPIVRVGPNHLSINHPDGMQELRGHRKSYTGENGKDPVNALPNRDNIIGSERGDHSRFRRALAHGFSAQSMLAQQPIIKGYVDTLFEKLRAASRGGEETVNVEKWFNFTTFDVIGDLAFGEPFGCLEDSTYHPWVDLIFKSIKNMAMLTSFRRLPWLKPLLMFTLPRELMNKYAQNRELSREKVRKRLELGKSRPDFIDAMIRKSESAGQTMSFEEMTSNAMVLIIAGSETTATLLTAATYFLACNPRVLAKLNDEVRSAFMTEDEINMLSVQNLPYLLAVLDESLRIFPPVPGPSPRAIGEGGDTILGEFIPQDTVVDVWHWSLYHNPDHFALPEEFIPERFLGDPRFANDARQALQPFSVGPRNCIGKNLAYAEMRLILARLIWNFDLRPAAETQKWYTETKVYILWEKGGLNVYLTPRVLKG</sequence>
<feature type="transmembrane region" description="Helical" evidence="10">
    <location>
        <begin position="12"/>
        <end position="36"/>
    </location>
</feature>
<dbReference type="FunFam" id="1.10.630.10:FF:000047">
    <property type="entry name" value="Cytochrome P450 monooxygenase"/>
    <property type="match status" value="1"/>
</dbReference>
<dbReference type="InterPro" id="IPR050121">
    <property type="entry name" value="Cytochrome_P450_monoxygenase"/>
</dbReference>
<evidence type="ECO:0000313" key="12">
    <source>
        <dbReference type="Proteomes" id="UP001224890"/>
    </source>
</evidence>
<name>A0AAJ0AEW2_9PEZI</name>
<evidence type="ECO:0000256" key="2">
    <source>
        <dbReference type="ARBA" id="ARBA00010617"/>
    </source>
</evidence>
<dbReference type="GO" id="GO:0004497">
    <property type="term" value="F:monooxygenase activity"/>
    <property type="evidence" value="ECO:0007669"/>
    <property type="project" value="UniProtKB-KW"/>
</dbReference>
<evidence type="ECO:0000313" key="11">
    <source>
        <dbReference type="EMBL" id="KAK1672618.1"/>
    </source>
</evidence>
<evidence type="ECO:0000256" key="4">
    <source>
        <dbReference type="ARBA" id="ARBA00022723"/>
    </source>
</evidence>
<dbReference type="AlphaFoldDB" id="A0AAJ0AEW2"/>
<keyword evidence="6 8" id="KW-0408">Iron</keyword>
<evidence type="ECO:0000256" key="10">
    <source>
        <dbReference type="SAM" id="Phobius"/>
    </source>
</evidence>
<evidence type="ECO:0000256" key="1">
    <source>
        <dbReference type="ARBA" id="ARBA00001971"/>
    </source>
</evidence>
<evidence type="ECO:0000256" key="7">
    <source>
        <dbReference type="ARBA" id="ARBA00023033"/>
    </source>
</evidence>
<dbReference type="GO" id="GO:0009403">
    <property type="term" value="P:toxin biosynthetic process"/>
    <property type="evidence" value="ECO:0007669"/>
    <property type="project" value="UniProtKB-ARBA"/>
</dbReference>
<evidence type="ECO:0000256" key="3">
    <source>
        <dbReference type="ARBA" id="ARBA00022617"/>
    </source>
</evidence>
<comment type="caution">
    <text evidence="11">The sequence shown here is derived from an EMBL/GenBank/DDBJ whole genome shotgun (WGS) entry which is preliminary data.</text>
</comment>
<dbReference type="PRINTS" id="PR00385">
    <property type="entry name" value="P450"/>
</dbReference>
<keyword evidence="5 9" id="KW-0560">Oxidoreductase</keyword>
<reference evidence="11" key="1">
    <citation type="submission" date="2021-06" db="EMBL/GenBank/DDBJ databases">
        <title>Comparative genomics, transcriptomics and evolutionary studies reveal genomic signatures of adaptation to plant cell wall in hemibiotrophic fungi.</title>
        <authorList>
            <consortium name="DOE Joint Genome Institute"/>
            <person name="Baroncelli R."/>
            <person name="Diaz J.F."/>
            <person name="Benocci T."/>
            <person name="Peng M."/>
            <person name="Battaglia E."/>
            <person name="Haridas S."/>
            <person name="Andreopoulos W."/>
            <person name="Labutti K."/>
            <person name="Pangilinan J."/>
            <person name="Floch G.L."/>
            <person name="Makela M.R."/>
            <person name="Henrissat B."/>
            <person name="Grigoriev I.V."/>
            <person name="Crouch J.A."/>
            <person name="De Vries R.P."/>
            <person name="Sukno S.A."/>
            <person name="Thon M.R."/>
        </authorList>
    </citation>
    <scope>NUCLEOTIDE SEQUENCE</scope>
    <source>
        <strain evidence="11">CBS 193.32</strain>
    </source>
</reference>
<dbReference type="InterPro" id="IPR017972">
    <property type="entry name" value="Cyt_P450_CS"/>
</dbReference>
<accession>A0AAJ0AEW2</accession>
<dbReference type="PRINTS" id="PR00463">
    <property type="entry name" value="EP450I"/>
</dbReference>